<dbReference type="GO" id="GO:0030246">
    <property type="term" value="F:carbohydrate binding"/>
    <property type="evidence" value="ECO:0007669"/>
    <property type="project" value="InterPro"/>
</dbReference>
<reference evidence="4 5" key="1">
    <citation type="submission" date="2019-08" db="EMBL/GenBank/DDBJ databases">
        <title>Pedobacter sp. nov., isolated from Han river, South Korea.</title>
        <authorList>
            <person name="Lee D.-H."/>
            <person name="Kim Y.-S."/>
            <person name="Hwang E.-M."/>
            <person name="Le Tran T.C."/>
            <person name="Cha C.-J."/>
        </authorList>
    </citation>
    <scope>NUCLEOTIDE SEQUENCE [LARGE SCALE GENOMIC DNA]</scope>
    <source>
        <strain evidence="4 5">CJ43</strain>
    </source>
</reference>
<dbReference type="AlphaFoldDB" id="A0A5C0VIH8"/>
<evidence type="ECO:0000313" key="4">
    <source>
        <dbReference type="EMBL" id="QEK50824.1"/>
    </source>
</evidence>
<dbReference type="GO" id="GO:0005975">
    <property type="term" value="P:carbohydrate metabolic process"/>
    <property type="evidence" value="ECO:0007669"/>
    <property type="project" value="InterPro"/>
</dbReference>
<gene>
    <name evidence="4" type="ORF">FYC62_03415</name>
</gene>
<dbReference type="Proteomes" id="UP000323653">
    <property type="component" value="Chromosome"/>
</dbReference>
<dbReference type="Gene3D" id="2.70.98.10">
    <property type="match status" value="1"/>
</dbReference>
<organism evidence="4 5">
    <name type="scientific">Pedobacter aquae</name>
    <dbReference type="NCBI Taxonomy" id="2605747"/>
    <lineage>
        <taxon>Bacteria</taxon>
        <taxon>Pseudomonadati</taxon>
        <taxon>Bacteroidota</taxon>
        <taxon>Sphingobacteriia</taxon>
        <taxon>Sphingobacteriales</taxon>
        <taxon>Sphingobacteriaceae</taxon>
        <taxon>Pedobacter</taxon>
    </lineage>
</organism>
<evidence type="ECO:0000256" key="2">
    <source>
        <dbReference type="ARBA" id="ARBA00011245"/>
    </source>
</evidence>
<keyword evidence="3" id="KW-0106">Calcium</keyword>
<dbReference type="GO" id="GO:0016853">
    <property type="term" value="F:isomerase activity"/>
    <property type="evidence" value="ECO:0007669"/>
    <property type="project" value="InterPro"/>
</dbReference>
<dbReference type="InterPro" id="IPR037481">
    <property type="entry name" value="LacX"/>
</dbReference>
<name>A0A5C0VIH8_9SPHI</name>
<dbReference type="EMBL" id="CP043329">
    <property type="protein sequence ID" value="QEK50824.1"/>
    <property type="molecule type" value="Genomic_DNA"/>
</dbReference>
<sequence>MIILENSQLKATINMKGAELSSLFDKESQTEYMWDAQEDLWAYHAPNLFPIVGTLKDNTLLVDGKTYQMNRHGFARTSTFRRIESAPDHAHFALRFNDDTLQQYPYKFEFQVVYQLKGRSLKVIYKVINLDDKRVYFSIGAHPGFKVPLTAGEAYEDYTLFFEHPEHLESSLLSANGLFNGKTTPVADKGELKLNKTLFDADALVFKNLTSRSVTLKSQRGDKFVKLDFPHFTSLGVWAKPGANFLCIEPWLGYADSDQDLQEISKKEAIQFVEHGHVFEIDFTISI</sequence>
<accession>A0A5C0VIH8</accession>
<dbReference type="SUPFAM" id="SSF74650">
    <property type="entry name" value="Galactose mutarotase-like"/>
    <property type="match status" value="1"/>
</dbReference>
<keyword evidence="5" id="KW-1185">Reference proteome</keyword>
<comment type="subunit">
    <text evidence="2">Monomer.</text>
</comment>
<comment type="cofactor">
    <cofactor evidence="1">
        <name>Ca(2+)</name>
        <dbReference type="ChEBI" id="CHEBI:29108"/>
    </cofactor>
</comment>
<dbReference type="InterPro" id="IPR014718">
    <property type="entry name" value="GH-type_carb-bd"/>
</dbReference>
<dbReference type="CDD" id="cd09024">
    <property type="entry name" value="Aldose_epim_lacX"/>
    <property type="match status" value="1"/>
</dbReference>
<dbReference type="InterPro" id="IPR011013">
    <property type="entry name" value="Gal_mutarotase_sf_dom"/>
</dbReference>
<dbReference type="Pfam" id="PF01263">
    <property type="entry name" value="Aldose_epim"/>
    <property type="match status" value="1"/>
</dbReference>
<evidence type="ECO:0000256" key="1">
    <source>
        <dbReference type="ARBA" id="ARBA00001913"/>
    </source>
</evidence>
<dbReference type="InterPro" id="IPR008183">
    <property type="entry name" value="Aldose_1/G6P_1-epimerase"/>
</dbReference>
<dbReference type="KEGG" id="pej:FYC62_03415"/>
<evidence type="ECO:0000256" key="3">
    <source>
        <dbReference type="ARBA" id="ARBA00022837"/>
    </source>
</evidence>
<dbReference type="RefSeq" id="WP_149073922.1">
    <property type="nucleotide sequence ID" value="NZ_CP043329.1"/>
</dbReference>
<evidence type="ECO:0000313" key="5">
    <source>
        <dbReference type="Proteomes" id="UP000323653"/>
    </source>
</evidence>
<proteinExistence type="predicted"/>
<protein>
    <submittedName>
        <fullName evidence="4">Aldose 1-epimerase family protein</fullName>
    </submittedName>
</protein>